<dbReference type="GeneTree" id="ENSGT00390000012913"/>
<feature type="transmembrane region" description="Helical" evidence="11">
    <location>
        <begin position="236"/>
        <end position="255"/>
    </location>
</feature>
<reference evidence="14 15" key="1">
    <citation type="journal article" date="2007" name="Nature">
        <title>Genome of the marsupial Monodelphis domestica reveals innovation in non-coding sequences.</title>
        <authorList>
            <person name="Mikkelsen T.S."/>
            <person name="Wakefield M.J."/>
            <person name="Aken B."/>
            <person name="Amemiya C.T."/>
            <person name="Chang J.L."/>
            <person name="Duke S."/>
            <person name="Garber M."/>
            <person name="Gentles A.J."/>
            <person name="Goodstadt L."/>
            <person name="Heger A."/>
            <person name="Jurka J."/>
            <person name="Kamal M."/>
            <person name="Mauceli E."/>
            <person name="Searle S.M."/>
            <person name="Sharpe T."/>
            <person name="Baker M.L."/>
            <person name="Batzer M.A."/>
            <person name="Benos P.V."/>
            <person name="Belov K."/>
            <person name="Clamp M."/>
            <person name="Cook A."/>
            <person name="Cuff J."/>
            <person name="Das R."/>
            <person name="Davidow L."/>
            <person name="Deakin J.E."/>
            <person name="Fazzari M.J."/>
            <person name="Glass J.L."/>
            <person name="Grabherr M."/>
            <person name="Greally J.M."/>
            <person name="Gu W."/>
            <person name="Hore T.A."/>
            <person name="Huttley G.A."/>
            <person name="Kleber M."/>
            <person name="Jirtle R.L."/>
            <person name="Koina E."/>
            <person name="Lee J.T."/>
            <person name="Mahony S."/>
            <person name="Marra M.A."/>
            <person name="Miller R.D."/>
            <person name="Nicholls R.D."/>
            <person name="Oda M."/>
            <person name="Papenfuss A.T."/>
            <person name="Parra Z.E."/>
            <person name="Pollock D.D."/>
            <person name="Ray D.A."/>
            <person name="Schein J.E."/>
            <person name="Speed T.P."/>
            <person name="Thompson K."/>
            <person name="VandeBerg J.L."/>
            <person name="Wade C.M."/>
            <person name="Walker J.A."/>
            <person name="Waters P.D."/>
            <person name="Webber C."/>
            <person name="Weidman J.R."/>
            <person name="Xie X."/>
            <person name="Zody M.C."/>
            <person name="Baldwin J."/>
            <person name="Abdouelleil A."/>
            <person name="Abdulkadir J."/>
            <person name="Abebe A."/>
            <person name="Abera B."/>
            <person name="Abreu J."/>
            <person name="Acer S.C."/>
            <person name="Aftuck L."/>
            <person name="Alexander A."/>
            <person name="An P."/>
            <person name="Anderson E."/>
            <person name="Anderson S."/>
            <person name="Arachi H."/>
            <person name="Azer M."/>
            <person name="Bachantsang P."/>
            <person name="Barry A."/>
            <person name="Bayul T."/>
            <person name="Berlin A."/>
            <person name="Bessette D."/>
            <person name="Bloom T."/>
            <person name="Bloom T."/>
            <person name="Boguslavskiy L."/>
            <person name="Bonnet C."/>
            <person name="Boukhgalter B."/>
            <person name="Bourzgui I."/>
            <person name="Brown A."/>
            <person name="Cahill P."/>
            <person name="Channer S."/>
            <person name="Cheshatsang Y."/>
            <person name="Chuda L."/>
            <person name="Citroen M."/>
            <person name="Collymore A."/>
            <person name="Cooke P."/>
            <person name="Costello M."/>
            <person name="D'Aco K."/>
            <person name="Daza R."/>
            <person name="De Haan G."/>
            <person name="DeGray S."/>
            <person name="DeMaso C."/>
            <person name="Dhargay N."/>
            <person name="Dooley K."/>
            <person name="Dooley E."/>
            <person name="Doricent M."/>
            <person name="Dorje P."/>
            <person name="Dorjee K."/>
            <person name="Dupes A."/>
            <person name="Elong R."/>
            <person name="Falk J."/>
            <person name="Farina A."/>
            <person name="Faro S."/>
            <person name="Ferguson D."/>
            <person name="Fisher S."/>
            <person name="Foley C.D."/>
            <person name="Franke A."/>
            <person name="Friedrich D."/>
            <person name="Gadbois L."/>
            <person name="Gearin G."/>
            <person name="Gearin C.R."/>
            <person name="Giannoukos G."/>
            <person name="Goode T."/>
            <person name="Graham J."/>
            <person name="Grandbois E."/>
            <person name="Grewal S."/>
            <person name="Gyaltsen K."/>
            <person name="Hafez N."/>
            <person name="Hagos B."/>
            <person name="Hall J."/>
            <person name="Henson C."/>
            <person name="Hollinger A."/>
            <person name="Honan T."/>
            <person name="Huard M.D."/>
            <person name="Hughes L."/>
            <person name="Hurhula B."/>
            <person name="Husby M.E."/>
            <person name="Kamat A."/>
            <person name="Kanga B."/>
            <person name="Kashin S."/>
            <person name="Khazanovich D."/>
            <person name="Kisner P."/>
            <person name="Lance K."/>
            <person name="Lara M."/>
            <person name="Lee W."/>
            <person name="Lennon N."/>
            <person name="Letendre F."/>
            <person name="LeVine R."/>
            <person name="Lipovsky A."/>
            <person name="Liu X."/>
            <person name="Liu J."/>
            <person name="Liu S."/>
            <person name="Lokyitsang T."/>
            <person name="Lokyitsang Y."/>
            <person name="Lubonja R."/>
            <person name="Lui A."/>
            <person name="MacDonald P."/>
            <person name="Magnisalis V."/>
            <person name="Maru K."/>
            <person name="Matthews C."/>
            <person name="McCusker W."/>
            <person name="McDonough S."/>
            <person name="Mehta T."/>
            <person name="Meldrim J."/>
            <person name="Meneus L."/>
            <person name="Mihai O."/>
            <person name="Mihalev A."/>
            <person name="Mihova T."/>
            <person name="Mittelman R."/>
            <person name="Mlenga V."/>
            <person name="Montmayeur A."/>
            <person name="Mulrain L."/>
            <person name="Navidi A."/>
            <person name="Naylor J."/>
            <person name="Negash T."/>
            <person name="Nguyen T."/>
            <person name="Nguyen N."/>
            <person name="Nicol R."/>
            <person name="Norbu C."/>
            <person name="Norbu N."/>
            <person name="Novod N."/>
            <person name="O'Neill B."/>
            <person name="Osman S."/>
            <person name="Markiewicz E."/>
            <person name="Oyono O.L."/>
            <person name="Patti C."/>
            <person name="Phunkhang P."/>
            <person name="Pierre F."/>
            <person name="Priest M."/>
            <person name="Raghuraman S."/>
            <person name="Rege F."/>
            <person name="Reyes R."/>
            <person name="Rise C."/>
            <person name="Rogov P."/>
            <person name="Ross K."/>
            <person name="Ryan E."/>
            <person name="Settipalli S."/>
            <person name="Shea T."/>
            <person name="Sherpa N."/>
            <person name="Shi L."/>
            <person name="Shih D."/>
            <person name="Sparrow T."/>
            <person name="Spaulding J."/>
            <person name="Stalker J."/>
            <person name="Stange-Thomann N."/>
            <person name="Stavropoulos S."/>
            <person name="Stone C."/>
            <person name="Strader C."/>
            <person name="Tesfaye S."/>
            <person name="Thomson T."/>
            <person name="Thoulutsang Y."/>
            <person name="Thoulutsang D."/>
            <person name="Topham K."/>
            <person name="Topping I."/>
            <person name="Tsamla T."/>
            <person name="Vassiliev H."/>
            <person name="Vo A."/>
            <person name="Wangchuk T."/>
            <person name="Wangdi T."/>
            <person name="Weiand M."/>
            <person name="Wilkinson J."/>
            <person name="Wilson A."/>
            <person name="Yadav S."/>
            <person name="Young G."/>
            <person name="Yu Q."/>
            <person name="Zembek L."/>
            <person name="Zhong D."/>
            <person name="Zimmer A."/>
            <person name="Zwirko Z."/>
            <person name="Jaffe D.B."/>
            <person name="Alvarez P."/>
            <person name="Brockman W."/>
            <person name="Butler J."/>
            <person name="Chin C."/>
            <person name="Gnerre S."/>
            <person name="MacCallum I."/>
            <person name="Graves J.A."/>
            <person name="Ponting C.P."/>
            <person name="Breen M."/>
            <person name="Samollow P.B."/>
            <person name="Lander E.S."/>
            <person name="Lindblad-Toh K."/>
        </authorList>
    </citation>
    <scope>NUCLEOTIDE SEQUENCE [LARGE SCALE GENOMIC DNA]</scope>
</reference>
<evidence type="ECO:0000256" key="10">
    <source>
        <dbReference type="SAM" id="MobiDB-lite"/>
    </source>
</evidence>
<accession>F6WSJ2</accession>
<feature type="transmembrane region" description="Helical" evidence="11">
    <location>
        <begin position="363"/>
        <end position="382"/>
    </location>
</feature>
<dbReference type="Proteomes" id="UP000002280">
    <property type="component" value="Chromosome 1"/>
</dbReference>
<feature type="transmembrane region" description="Helical" evidence="11">
    <location>
        <begin position="128"/>
        <end position="149"/>
    </location>
</feature>
<reference evidence="14" key="2">
    <citation type="submission" date="2025-08" db="UniProtKB">
        <authorList>
            <consortium name="Ensembl"/>
        </authorList>
    </citation>
    <scope>IDENTIFICATION</scope>
</reference>
<keyword evidence="15" id="KW-1185">Reference proteome</keyword>
<dbReference type="OrthoDB" id="8181520at2759"/>
<dbReference type="InterPro" id="IPR033118">
    <property type="entry name" value="EXPERA"/>
</dbReference>
<dbReference type="Ensembl" id="ENSMODT00000024606.4">
    <property type="protein sequence ID" value="ENSMODP00000024178.4"/>
    <property type="gene ID" value="ENSMODG00000019377.4"/>
</dbReference>
<evidence type="ECO:0000256" key="8">
    <source>
        <dbReference type="ARBA" id="ARBA00037773"/>
    </source>
</evidence>
<keyword evidence="4 11" id="KW-1133">Transmembrane helix</keyword>
<keyword evidence="3" id="KW-0677">Repeat</keyword>
<feature type="domain" description="EXPERA" evidence="12">
    <location>
        <begin position="340"/>
        <end position="448"/>
    </location>
</feature>
<dbReference type="Bgee" id="ENSMODG00000019377">
    <property type="expression patterns" value="Expressed in blood and 20 other cell types or tissues"/>
</dbReference>
<gene>
    <name evidence="14" type="primary">TM6SF1</name>
</gene>
<dbReference type="AlphaFoldDB" id="F6WSJ2"/>
<evidence type="ECO:0000256" key="5">
    <source>
        <dbReference type="ARBA" id="ARBA00023136"/>
    </source>
</evidence>
<feature type="transmembrane region" description="Helical" evidence="11">
    <location>
        <begin position="158"/>
        <end position="177"/>
    </location>
</feature>
<dbReference type="CDD" id="cd21106">
    <property type="entry name" value="TM6SF1-like"/>
    <property type="match status" value="1"/>
</dbReference>
<evidence type="ECO:0000256" key="3">
    <source>
        <dbReference type="ARBA" id="ARBA00022737"/>
    </source>
</evidence>
<feature type="compositionally biased region" description="Pro residues" evidence="10">
    <location>
        <begin position="1"/>
        <end position="14"/>
    </location>
</feature>
<evidence type="ECO:0000256" key="2">
    <source>
        <dbReference type="ARBA" id="ARBA00022692"/>
    </source>
</evidence>
<dbReference type="KEGG" id="mdo:100011731"/>
<evidence type="ECO:0000259" key="12">
    <source>
        <dbReference type="Pfam" id="PF05241"/>
    </source>
</evidence>
<feature type="region of interest" description="Disordered" evidence="10">
    <location>
        <begin position="1"/>
        <end position="93"/>
    </location>
</feature>
<feature type="transmembrane region" description="Helical" evidence="11">
    <location>
        <begin position="98"/>
        <end position="116"/>
    </location>
</feature>
<feature type="transmembrane region" description="Helical" evidence="11">
    <location>
        <begin position="313"/>
        <end position="334"/>
    </location>
</feature>
<dbReference type="RefSeq" id="XP_001365813.2">
    <property type="nucleotide sequence ID" value="XM_001365776.5"/>
</dbReference>
<protein>
    <recommendedName>
        <fullName evidence="9">Transmembrane 6 superfamily member 1</fullName>
    </recommendedName>
</protein>
<sequence length="465" mass="51126">MVPPWPEPLEPPRGPGVGGAAAREPKQAGGVGRLRETRAPAEARSSSGEEAADALDSWDSGALQEARGRGGGGRAQADSAAGAGCGEGRPGAPAEMSASAATGVFVLSLSAIPATYVFNHLAAHRNSWAIVAAGLLVLLIVALLARALVKRKPPRDPLFYVYAVFAFTSVVNLIIGLEQDGIIDGFMTYYLKEGEPYLNTAYGHVICYWDGSAHYMMYLVMLAAIAWEENYRSIGLYWVGSIVMSVVVFLPGNLVGKYGTRICPTIFLSLPYICLPIWAGFRIYTQPVETYSYPSKVVQEVQKKGLLKRPLDLIFVMYLIFATGFCIFRGLIALDCPAELCRLYIQFQEPYIKDPAAYPKLQMLAYMFYSVPFFVIALYGLMVPGCSWMPDIALIHAGGLAQAQFSHIGASLHARTPYVYRVPEEAKMFFLILNLVYGILPQLLAYRCVYKPEFFLKTKTDEKEE</sequence>
<dbReference type="InParanoid" id="F6WSJ2"/>
<dbReference type="InterPro" id="IPR059044">
    <property type="entry name" value="TM_Tm6sf1/2"/>
</dbReference>
<dbReference type="GeneID" id="100011731"/>
<evidence type="ECO:0000256" key="9">
    <source>
        <dbReference type="ARBA" id="ARBA00040707"/>
    </source>
</evidence>
<evidence type="ECO:0000256" key="1">
    <source>
        <dbReference type="ARBA" id="ARBA00004155"/>
    </source>
</evidence>
<proteinExistence type="inferred from homology"/>
<feature type="transmembrane region" description="Helical" evidence="11">
    <location>
        <begin position="428"/>
        <end position="449"/>
    </location>
</feature>
<evidence type="ECO:0000256" key="11">
    <source>
        <dbReference type="SAM" id="Phobius"/>
    </source>
</evidence>
<dbReference type="HOGENOM" id="CLU_046717_0_0_1"/>
<feature type="domain" description="Transmembrane 6 superfamily member 1/2 transmembrane" evidence="13">
    <location>
        <begin position="111"/>
        <end position="290"/>
    </location>
</feature>
<comment type="similarity">
    <text evidence="7">Belongs to the TM6SF family.</text>
</comment>
<name>F6WSJ2_MONDO</name>
<comment type="subcellular location">
    <subcellularLocation>
        <location evidence="1">Lysosome membrane</location>
        <topology evidence="1">Multi-pass membrane protein</topology>
    </subcellularLocation>
</comment>
<dbReference type="STRING" id="13616.ENSMODP00000024178"/>
<dbReference type="CTD" id="53346"/>
<reference evidence="14" key="3">
    <citation type="submission" date="2025-09" db="UniProtKB">
        <authorList>
            <consortium name="Ensembl"/>
        </authorList>
    </citation>
    <scope>IDENTIFICATION</scope>
</reference>
<evidence type="ECO:0000259" key="13">
    <source>
        <dbReference type="Pfam" id="PF26083"/>
    </source>
</evidence>
<dbReference type="InterPro" id="IPR047195">
    <property type="entry name" value="TM6SF1-like"/>
</dbReference>
<evidence type="ECO:0000256" key="7">
    <source>
        <dbReference type="ARBA" id="ARBA00034760"/>
    </source>
</evidence>
<dbReference type="Pfam" id="PF26083">
    <property type="entry name" value="TM_Tm6sf2"/>
    <property type="match status" value="1"/>
</dbReference>
<feature type="transmembrane region" description="Helical" evidence="11">
    <location>
        <begin position="262"/>
        <end position="284"/>
    </location>
</feature>
<keyword evidence="6" id="KW-0458">Lysosome</keyword>
<dbReference type="PANTHER" id="PTHR14568">
    <property type="entry name" value="TRANSMEMBRANE SUPERFAMILY 6 MEMBER 1/2"/>
    <property type="match status" value="1"/>
</dbReference>
<dbReference type="PANTHER" id="PTHR14568:SF10">
    <property type="entry name" value="TRANSMEMBRANE 6 SUPERFAMILY MEMBER 1"/>
    <property type="match status" value="1"/>
</dbReference>
<dbReference type="eggNOG" id="ENOG502QRB2">
    <property type="taxonomic scope" value="Eukaryota"/>
</dbReference>
<keyword evidence="5 11" id="KW-0472">Membrane</keyword>
<comment type="function">
    <text evidence="8">May function as sterol isomerase.</text>
</comment>
<keyword evidence="2 11" id="KW-0812">Transmembrane</keyword>
<dbReference type="GO" id="GO:0005765">
    <property type="term" value="C:lysosomal membrane"/>
    <property type="evidence" value="ECO:0000318"/>
    <property type="project" value="GO_Central"/>
</dbReference>
<evidence type="ECO:0000256" key="4">
    <source>
        <dbReference type="ARBA" id="ARBA00022989"/>
    </source>
</evidence>
<organism evidence="14 15">
    <name type="scientific">Monodelphis domestica</name>
    <name type="common">Gray short-tailed opossum</name>
    <dbReference type="NCBI Taxonomy" id="13616"/>
    <lineage>
        <taxon>Eukaryota</taxon>
        <taxon>Metazoa</taxon>
        <taxon>Chordata</taxon>
        <taxon>Craniata</taxon>
        <taxon>Vertebrata</taxon>
        <taxon>Euteleostomi</taxon>
        <taxon>Mammalia</taxon>
        <taxon>Metatheria</taxon>
        <taxon>Didelphimorphia</taxon>
        <taxon>Didelphidae</taxon>
        <taxon>Monodelphis</taxon>
    </lineage>
</organism>
<dbReference type="Pfam" id="PF05241">
    <property type="entry name" value="EBP"/>
    <property type="match status" value="1"/>
</dbReference>
<evidence type="ECO:0000313" key="15">
    <source>
        <dbReference type="Proteomes" id="UP000002280"/>
    </source>
</evidence>
<dbReference type="FunCoup" id="F6WSJ2">
    <property type="interactions" value="24"/>
</dbReference>
<evidence type="ECO:0000256" key="6">
    <source>
        <dbReference type="ARBA" id="ARBA00023228"/>
    </source>
</evidence>
<evidence type="ECO:0000313" key="14">
    <source>
        <dbReference type="Ensembl" id="ENSMODP00000024178.4"/>
    </source>
</evidence>
<dbReference type="OMA" id="FFMKPKQ"/>